<evidence type="ECO:0000256" key="4">
    <source>
        <dbReference type="ARBA" id="ARBA00022840"/>
    </source>
</evidence>
<evidence type="ECO:0000313" key="8">
    <source>
        <dbReference type="Proteomes" id="UP000033393"/>
    </source>
</evidence>
<dbReference type="PANTHER" id="PTHR43289">
    <property type="entry name" value="MITOGEN-ACTIVATED PROTEIN KINASE KINASE KINASE 20-RELATED"/>
    <property type="match status" value="1"/>
</dbReference>
<dbReference type="Gene3D" id="1.10.510.10">
    <property type="entry name" value="Transferase(Phosphotransferase) domain 1"/>
    <property type="match status" value="1"/>
</dbReference>
<feature type="binding site" evidence="5">
    <location>
        <position position="40"/>
    </location>
    <ligand>
        <name>ATP</name>
        <dbReference type="ChEBI" id="CHEBI:30616"/>
    </ligand>
</feature>
<keyword evidence="1" id="KW-0808">Transferase</keyword>
<dbReference type="PANTHER" id="PTHR43289:SF34">
    <property type="entry name" value="SERINE_THREONINE-PROTEIN KINASE YBDM-RELATED"/>
    <property type="match status" value="1"/>
</dbReference>
<evidence type="ECO:0000256" key="5">
    <source>
        <dbReference type="PROSITE-ProRule" id="PRU10141"/>
    </source>
</evidence>
<dbReference type="InterPro" id="IPR017441">
    <property type="entry name" value="Protein_kinase_ATP_BS"/>
</dbReference>
<dbReference type="InterPro" id="IPR011009">
    <property type="entry name" value="Kinase-like_dom_sf"/>
</dbReference>
<evidence type="ECO:0000256" key="1">
    <source>
        <dbReference type="ARBA" id="ARBA00022679"/>
    </source>
</evidence>
<evidence type="ECO:0000256" key="2">
    <source>
        <dbReference type="ARBA" id="ARBA00022741"/>
    </source>
</evidence>
<dbReference type="InterPro" id="IPR008271">
    <property type="entry name" value="Ser/Thr_kinase_AS"/>
</dbReference>
<keyword evidence="4 5" id="KW-0067">ATP-binding</keyword>
<dbReference type="AlphaFoldDB" id="A0A0F0GT73"/>
<dbReference type="eggNOG" id="COG0515">
    <property type="taxonomic scope" value="Bacteria"/>
</dbReference>
<dbReference type="PROSITE" id="PS00107">
    <property type="entry name" value="PROTEIN_KINASE_ATP"/>
    <property type="match status" value="1"/>
</dbReference>
<keyword evidence="2 5" id="KW-0547">Nucleotide-binding</keyword>
<proteinExistence type="predicted"/>
<organism evidence="7 8">
    <name type="scientific">Lentzea aerocolonigenes</name>
    <name type="common">Lechevalieria aerocolonigenes</name>
    <name type="synonym">Saccharothrix aerocolonigenes</name>
    <dbReference type="NCBI Taxonomy" id="68170"/>
    <lineage>
        <taxon>Bacteria</taxon>
        <taxon>Bacillati</taxon>
        <taxon>Actinomycetota</taxon>
        <taxon>Actinomycetes</taxon>
        <taxon>Pseudonocardiales</taxon>
        <taxon>Pseudonocardiaceae</taxon>
        <taxon>Lentzea</taxon>
    </lineage>
</organism>
<dbReference type="InterPro" id="IPR000719">
    <property type="entry name" value="Prot_kinase_dom"/>
</dbReference>
<accession>A0A0F0GT73</accession>
<protein>
    <recommendedName>
        <fullName evidence="6">Protein kinase domain-containing protein</fullName>
    </recommendedName>
</protein>
<gene>
    <name evidence="7" type="ORF">UK23_24935</name>
</gene>
<keyword evidence="8" id="KW-1185">Reference proteome</keyword>
<dbReference type="SUPFAM" id="SSF56112">
    <property type="entry name" value="Protein kinase-like (PK-like)"/>
    <property type="match status" value="1"/>
</dbReference>
<dbReference type="Gene3D" id="3.30.200.20">
    <property type="entry name" value="Phosphorylase Kinase, domain 1"/>
    <property type="match status" value="1"/>
</dbReference>
<dbReference type="CDD" id="cd14014">
    <property type="entry name" value="STKc_PknB_like"/>
    <property type="match status" value="1"/>
</dbReference>
<comment type="caution">
    <text evidence="7">The sequence shown here is derived from an EMBL/GenBank/DDBJ whole genome shotgun (WGS) entry which is preliminary data.</text>
</comment>
<evidence type="ECO:0000259" key="6">
    <source>
        <dbReference type="PROSITE" id="PS50011"/>
    </source>
</evidence>
<dbReference type="GO" id="GO:0004674">
    <property type="term" value="F:protein serine/threonine kinase activity"/>
    <property type="evidence" value="ECO:0007669"/>
    <property type="project" value="TreeGrafter"/>
</dbReference>
<dbReference type="STRING" id="68170.GCA_000974445_00163"/>
<dbReference type="EMBL" id="JYJG01000197">
    <property type="protein sequence ID" value="KJK45791.1"/>
    <property type="molecule type" value="Genomic_DNA"/>
</dbReference>
<dbReference type="GO" id="GO:0005524">
    <property type="term" value="F:ATP binding"/>
    <property type="evidence" value="ECO:0007669"/>
    <property type="project" value="UniProtKB-UniRule"/>
</dbReference>
<evidence type="ECO:0000313" key="7">
    <source>
        <dbReference type="EMBL" id="KJK45791.1"/>
    </source>
</evidence>
<dbReference type="PROSITE" id="PS50011">
    <property type="entry name" value="PROTEIN_KINASE_DOM"/>
    <property type="match status" value="1"/>
</dbReference>
<dbReference type="PROSITE" id="PS00108">
    <property type="entry name" value="PROTEIN_KINASE_ST"/>
    <property type="match status" value="1"/>
</dbReference>
<feature type="domain" description="Protein kinase" evidence="6">
    <location>
        <begin position="12"/>
        <end position="264"/>
    </location>
</feature>
<dbReference type="RefSeq" id="WP_045314054.1">
    <property type="nucleotide sequence ID" value="NZ_JYJG01000197.1"/>
</dbReference>
<keyword evidence="3" id="KW-0418">Kinase</keyword>
<evidence type="ECO:0000256" key="3">
    <source>
        <dbReference type="ARBA" id="ARBA00022777"/>
    </source>
</evidence>
<name>A0A0F0GT73_LENAE</name>
<dbReference type="Pfam" id="PF00069">
    <property type="entry name" value="Pkinase"/>
    <property type="match status" value="1"/>
</dbReference>
<sequence>MKVDQPQRIGDYLLLGRLGRGAMGTVYLGQGSDGRQVAVKVARAELADDPRFRERFRREVQMARAVGSAGTAAVVDADTRAARPWMATEYVPGPTLQEAIERHGPLPEHHLRRLAEGLAEALTAIHRAGLVHRDLKPSNVLLGADGPRVIDFGISRAMEHTALTETGMVFGTPGFLSPEQITGQEVGCPSDVFALGAVLVYAATGKGPFGEGPTATLLYRAAHGEPDLDGVPKPLRPLVQKCMHRDPARRPDPTEVTRLLAQVVSPKPPTSKLPAPMTPAAATFSTSRIVPFAWGLTNLAAGLLAAAIADPAAHANGATQLLALAAFCVLVVRAVRLFGAAARSKVVIEISREGIATTRNGKFHQYWWYELARVRVVPHKKRPWVVVWLKDPAPRRFFGAHHGGVRVFPIAHERSRRRRERDVIELRAALAWYLPRSYDGR</sequence>
<dbReference type="Proteomes" id="UP000033393">
    <property type="component" value="Unassembled WGS sequence"/>
</dbReference>
<reference evidence="7 8" key="1">
    <citation type="submission" date="2015-02" db="EMBL/GenBank/DDBJ databases">
        <authorList>
            <person name="Ju K.-S."/>
            <person name="Doroghazi J.R."/>
            <person name="Metcalf W."/>
        </authorList>
    </citation>
    <scope>NUCLEOTIDE SEQUENCE [LARGE SCALE GENOMIC DNA]</scope>
    <source>
        <strain evidence="7 8">NRRL B-16140</strain>
    </source>
</reference>
<dbReference type="SMART" id="SM00220">
    <property type="entry name" value="S_TKc"/>
    <property type="match status" value="1"/>
</dbReference>
<dbReference type="PATRIC" id="fig|68170.10.peg.6240"/>